<accession>A0AAW2ED02</accession>
<evidence type="ECO:0000256" key="3">
    <source>
        <dbReference type="ARBA" id="ARBA00005043"/>
    </source>
</evidence>
<keyword evidence="6" id="KW-0963">Cytoplasm</keyword>
<evidence type="ECO:0000256" key="5">
    <source>
        <dbReference type="ARBA" id="ARBA00020264"/>
    </source>
</evidence>
<keyword evidence="10" id="KW-1185">Reference proteome</keyword>
<sequence>MSFMKTLPLLDGAKVIVIDEDSNVTYATALIAGWMHTWKEKNPNYSIDLLSFVAPKTWYDSEPEPLASANVTLHDYFNVHPSENAEEKDLENFDRILKTVKFKSQNTVILNCLSSLVLYVGLGRAVRFVEKLSKQVSQLICVYRRDYGFTKVPAIETFGTTYVKLEEFTGLNPTNDLIYNVKLIHRKLGGSIICQTETIKQDIEFYRIDAEKVAAPSVRKAEPEPVKIETSFRTEVSTQEMEQRNKTPLPYTANATNMSRIFYQPEDVDDIDEEDPDDDLCI</sequence>
<evidence type="ECO:0000256" key="6">
    <source>
        <dbReference type="ARBA" id="ARBA00022490"/>
    </source>
</evidence>
<dbReference type="GO" id="GO:0000049">
    <property type="term" value="F:tRNA binding"/>
    <property type="evidence" value="ECO:0007669"/>
    <property type="project" value="TreeGrafter"/>
</dbReference>
<name>A0AAW2ED02_9HYME</name>
<keyword evidence="7" id="KW-0819">tRNA processing</keyword>
<evidence type="ECO:0000256" key="4">
    <source>
        <dbReference type="ARBA" id="ARBA00009567"/>
    </source>
</evidence>
<dbReference type="PANTHER" id="PTHR15641:SF1">
    <property type="entry name" value="ELONGATOR COMPLEX PROTEIN 5"/>
    <property type="match status" value="1"/>
</dbReference>
<protein>
    <recommendedName>
        <fullName evidence="5">Elongator complex protein 5</fullName>
    </recommendedName>
</protein>
<comment type="pathway">
    <text evidence="3">tRNA modification; 5-methoxycarbonylmethyl-2-thiouridine-tRNA biosynthesis.</text>
</comment>
<dbReference type="GO" id="GO:0005634">
    <property type="term" value="C:nucleus"/>
    <property type="evidence" value="ECO:0007669"/>
    <property type="project" value="UniProtKB-SubCell"/>
</dbReference>
<evidence type="ECO:0000313" key="10">
    <source>
        <dbReference type="Proteomes" id="UP001430953"/>
    </source>
</evidence>
<evidence type="ECO:0000256" key="1">
    <source>
        <dbReference type="ARBA" id="ARBA00004123"/>
    </source>
</evidence>
<evidence type="ECO:0000256" key="2">
    <source>
        <dbReference type="ARBA" id="ARBA00004496"/>
    </source>
</evidence>
<reference evidence="9 10" key="1">
    <citation type="submission" date="2023-03" db="EMBL/GenBank/DDBJ databases">
        <title>High recombination rates correlate with genetic variation in Cardiocondyla obscurior ants.</title>
        <authorList>
            <person name="Errbii M."/>
        </authorList>
    </citation>
    <scope>NUCLEOTIDE SEQUENCE [LARGE SCALE GENOMIC DNA]</scope>
    <source>
        <strain evidence="9">Alpha-2009</strain>
        <tissue evidence="9">Whole body</tissue>
    </source>
</reference>
<comment type="subcellular location">
    <subcellularLocation>
        <location evidence="2">Cytoplasm</location>
    </subcellularLocation>
    <subcellularLocation>
        <location evidence="1">Nucleus</location>
    </subcellularLocation>
</comment>
<proteinExistence type="inferred from homology"/>
<dbReference type="InterPro" id="IPR019519">
    <property type="entry name" value="Elp5"/>
</dbReference>
<evidence type="ECO:0000313" key="9">
    <source>
        <dbReference type="EMBL" id="KAL0101571.1"/>
    </source>
</evidence>
<dbReference type="AlphaFoldDB" id="A0AAW2ED02"/>
<dbReference type="GO" id="GO:0033588">
    <property type="term" value="C:elongator holoenzyme complex"/>
    <property type="evidence" value="ECO:0007669"/>
    <property type="project" value="InterPro"/>
</dbReference>
<organism evidence="9 10">
    <name type="scientific">Cardiocondyla obscurior</name>
    <dbReference type="NCBI Taxonomy" id="286306"/>
    <lineage>
        <taxon>Eukaryota</taxon>
        <taxon>Metazoa</taxon>
        <taxon>Ecdysozoa</taxon>
        <taxon>Arthropoda</taxon>
        <taxon>Hexapoda</taxon>
        <taxon>Insecta</taxon>
        <taxon>Pterygota</taxon>
        <taxon>Neoptera</taxon>
        <taxon>Endopterygota</taxon>
        <taxon>Hymenoptera</taxon>
        <taxon>Apocrita</taxon>
        <taxon>Aculeata</taxon>
        <taxon>Formicoidea</taxon>
        <taxon>Formicidae</taxon>
        <taxon>Myrmicinae</taxon>
        <taxon>Cardiocondyla</taxon>
    </lineage>
</organism>
<dbReference type="Proteomes" id="UP001430953">
    <property type="component" value="Unassembled WGS sequence"/>
</dbReference>
<dbReference type="EMBL" id="JADYXP020000024">
    <property type="protein sequence ID" value="KAL0101571.1"/>
    <property type="molecule type" value="Genomic_DNA"/>
</dbReference>
<dbReference type="GO" id="GO:0002098">
    <property type="term" value="P:tRNA wobble uridine modification"/>
    <property type="evidence" value="ECO:0007669"/>
    <property type="project" value="InterPro"/>
</dbReference>
<evidence type="ECO:0000256" key="7">
    <source>
        <dbReference type="ARBA" id="ARBA00022694"/>
    </source>
</evidence>
<evidence type="ECO:0000256" key="8">
    <source>
        <dbReference type="ARBA" id="ARBA00023242"/>
    </source>
</evidence>
<comment type="caution">
    <text evidence="9">The sequence shown here is derived from an EMBL/GenBank/DDBJ whole genome shotgun (WGS) entry which is preliminary data.</text>
</comment>
<gene>
    <name evidence="9" type="ORF">PUN28_019008</name>
</gene>
<dbReference type="PANTHER" id="PTHR15641">
    <property type="entry name" value="ELONGATOR COMPLEX PROTEIN 5"/>
    <property type="match status" value="1"/>
</dbReference>
<dbReference type="GO" id="GO:0005829">
    <property type="term" value="C:cytosol"/>
    <property type="evidence" value="ECO:0007669"/>
    <property type="project" value="TreeGrafter"/>
</dbReference>
<comment type="similarity">
    <text evidence="4">Belongs to the ELP5 family.</text>
</comment>
<keyword evidence="8" id="KW-0539">Nucleus</keyword>